<keyword evidence="2" id="KW-1185">Reference proteome</keyword>
<evidence type="ECO:0000313" key="2">
    <source>
        <dbReference type="Proteomes" id="UP001286313"/>
    </source>
</evidence>
<dbReference type="AlphaFoldDB" id="A0AAE1FIQ8"/>
<dbReference type="EMBL" id="JAWQEG010002103">
    <property type="protein sequence ID" value="KAK3874426.1"/>
    <property type="molecule type" value="Genomic_DNA"/>
</dbReference>
<dbReference type="Proteomes" id="UP001286313">
    <property type="component" value="Unassembled WGS sequence"/>
</dbReference>
<comment type="caution">
    <text evidence="1">The sequence shown here is derived from an EMBL/GenBank/DDBJ whole genome shotgun (WGS) entry which is preliminary data.</text>
</comment>
<gene>
    <name evidence="1" type="ORF">Pcinc_020631</name>
</gene>
<accession>A0AAE1FIQ8</accession>
<organism evidence="1 2">
    <name type="scientific">Petrolisthes cinctipes</name>
    <name type="common">Flat porcelain crab</name>
    <dbReference type="NCBI Taxonomy" id="88211"/>
    <lineage>
        <taxon>Eukaryota</taxon>
        <taxon>Metazoa</taxon>
        <taxon>Ecdysozoa</taxon>
        <taxon>Arthropoda</taxon>
        <taxon>Crustacea</taxon>
        <taxon>Multicrustacea</taxon>
        <taxon>Malacostraca</taxon>
        <taxon>Eumalacostraca</taxon>
        <taxon>Eucarida</taxon>
        <taxon>Decapoda</taxon>
        <taxon>Pleocyemata</taxon>
        <taxon>Anomura</taxon>
        <taxon>Galatheoidea</taxon>
        <taxon>Porcellanidae</taxon>
        <taxon>Petrolisthes</taxon>
    </lineage>
</organism>
<name>A0AAE1FIQ8_PETCI</name>
<reference evidence="1" key="1">
    <citation type="submission" date="2023-10" db="EMBL/GenBank/DDBJ databases">
        <title>Genome assemblies of two species of porcelain crab, Petrolisthes cinctipes and Petrolisthes manimaculis (Anomura: Porcellanidae).</title>
        <authorList>
            <person name="Angst P."/>
        </authorList>
    </citation>
    <scope>NUCLEOTIDE SEQUENCE</scope>
    <source>
        <strain evidence="1">PB745_01</strain>
        <tissue evidence="1">Gill</tissue>
    </source>
</reference>
<sequence length="226" mass="24724">MVNVTRKSMVANYDCQVSTGVSTQGEADLIILYAVEVAAAGAIVHIYTQDTDILLLVLCRVPQLGRNSALIMDTGDRRCTVLLQPIYNALGPSKAAALINWYALTGCDTTGHIRGKGKQTCLNAFMESPHNVATAIQMLGEGDAPSKEVDEDCEAFLCSLFYPRGTKLSRVVLRAHLQARIWAQDLVAKPNIPDLSPWTERKRHLHQTMSLNLSSVAVVPTIKLHL</sequence>
<protein>
    <submittedName>
        <fullName evidence="1">Uncharacterized protein</fullName>
    </submittedName>
</protein>
<evidence type="ECO:0000313" key="1">
    <source>
        <dbReference type="EMBL" id="KAK3874426.1"/>
    </source>
</evidence>
<proteinExistence type="predicted"/>